<evidence type="ECO:0000313" key="1">
    <source>
        <dbReference type="EMBL" id="EDM07566.1"/>
    </source>
</evidence>
<dbReference type="EMBL" id="CH473979">
    <property type="protein sequence ID" value="EDM07566.1"/>
    <property type="molecule type" value="Genomic_DNA"/>
</dbReference>
<name>A6JAG8_RAT</name>
<reference evidence="1 2" key="1">
    <citation type="submission" date="2005-09" db="EMBL/GenBank/DDBJ databases">
        <authorList>
            <person name="Mural R.J."/>
            <person name="Li P.W."/>
            <person name="Adams M.D."/>
            <person name="Amanatides P.G."/>
            <person name="Baden-Tillson H."/>
            <person name="Barnstead M."/>
            <person name="Chin S.H."/>
            <person name="Dew I."/>
            <person name="Evans C.A."/>
            <person name="Ferriera S."/>
            <person name="Flanigan M."/>
            <person name="Fosler C."/>
            <person name="Glodek A."/>
            <person name="Gu Z."/>
            <person name="Holt R.A."/>
            <person name="Jennings D."/>
            <person name="Kraft C.L."/>
            <person name="Lu F."/>
            <person name="Nguyen T."/>
            <person name="Nusskern D.R."/>
            <person name="Pfannkoch C.M."/>
            <person name="Sitter C."/>
            <person name="Sutton G.G."/>
            <person name="Venter J.C."/>
            <person name="Wang Z."/>
            <person name="Woodage T."/>
            <person name="Zheng X.H."/>
            <person name="Zhong F."/>
        </authorList>
    </citation>
    <scope>NUCLEOTIDE SEQUENCE [LARGE SCALE GENOMIC DNA]</scope>
    <source>
        <strain>BN</strain>
        <strain evidence="2">Sprague-Dawley</strain>
    </source>
</reference>
<proteinExistence type="predicted"/>
<dbReference type="AlphaFoldDB" id="A6JAG8"/>
<protein>
    <submittedName>
        <fullName evidence="1">RCG54506</fullName>
    </submittedName>
</protein>
<gene>
    <name evidence="1" type="ORF">rCG_54506</name>
</gene>
<sequence length="44" mass="5097">MWETVEDVRCLGNRSYRVISHLTGVPVTELGLQTKAVLRHTFPW</sequence>
<evidence type="ECO:0000313" key="2">
    <source>
        <dbReference type="Proteomes" id="UP000234681"/>
    </source>
</evidence>
<organism evidence="1 2">
    <name type="scientific">Rattus norvegicus</name>
    <name type="common">Rat</name>
    <dbReference type="NCBI Taxonomy" id="10116"/>
    <lineage>
        <taxon>Eukaryota</taxon>
        <taxon>Metazoa</taxon>
        <taxon>Chordata</taxon>
        <taxon>Craniata</taxon>
        <taxon>Vertebrata</taxon>
        <taxon>Euteleostomi</taxon>
        <taxon>Mammalia</taxon>
        <taxon>Eutheria</taxon>
        <taxon>Euarchontoglires</taxon>
        <taxon>Glires</taxon>
        <taxon>Rodentia</taxon>
        <taxon>Myomorpha</taxon>
        <taxon>Muroidea</taxon>
        <taxon>Muridae</taxon>
        <taxon>Murinae</taxon>
        <taxon>Rattus</taxon>
    </lineage>
</organism>
<accession>A6JAG8</accession>
<dbReference type="Proteomes" id="UP000234681">
    <property type="component" value="Chromosome 1"/>
</dbReference>